<dbReference type="RefSeq" id="WP_156971781.1">
    <property type="nucleotide sequence ID" value="NZ_BMEA01000001.1"/>
</dbReference>
<reference evidence="2" key="2">
    <citation type="submission" date="2020-09" db="EMBL/GenBank/DDBJ databases">
        <authorList>
            <person name="Sun Q."/>
            <person name="Zhou Y."/>
        </authorList>
    </citation>
    <scope>NUCLEOTIDE SEQUENCE</scope>
    <source>
        <strain evidence="2">CGMCC 1.10749</strain>
    </source>
</reference>
<evidence type="ECO:0000313" key="3">
    <source>
        <dbReference type="Proteomes" id="UP000628079"/>
    </source>
</evidence>
<name>A0A8H9KPN8_9MICO</name>
<gene>
    <name evidence="2" type="ORF">GCM10011314_08590</name>
</gene>
<dbReference type="EMBL" id="BMEA01000001">
    <property type="protein sequence ID" value="GGB71506.1"/>
    <property type="molecule type" value="Genomic_DNA"/>
</dbReference>
<dbReference type="Proteomes" id="UP000628079">
    <property type="component" value="Unassembled WGS sequence"/>
</dbReference>
<protein>
    <submittedName>
        <fullName evidence="2">Uncharacterized protein</fullName>
    </submittedName>
</protein>
<keyword evidence="1" id="KW-0472">Membrane</keyword>
<reference evidence="2" key="1">
    <citation type="journal article" date="2014" name="Int. J. Syst. Evol. Microbiol.">
        <title>Complete genome sequence of Corynebacterium casei LMG S-19264T (=DSM 44701T), isolated from a smear-ripened cheese.</title>
        <authorList>
            <consortium name="US DOE Joint Genome Institute (JGI-PGF)"/>
            <person name="Walter F."/>
            <person name="Albersmeier A."/>
            <person name="Kalinowski J."/>
            <person name="Ruckert C."/>
        </authorList>
    </citation>
    <scope>NUCLEOTIDE SEQUENCE</scope>
    <source>
        <strain evidence="2">CGMCC 1.10749</strain>
    </source>
</reference>
<sequence length="214" mass="24167">MKSWFGPIDGLLRTATALLSYLAVLWIKEEFGWTPPFLAAQAFAVVVALALSGLASTRIWKIPSLKLVWKSDKVVVEDRVFSIRSSDSRKRRLITHEVQAPDRSLLSWILMRRLSKEQVWLYIRVIPDGVFHLSEDMSPTNITFQMATAGFEHNLPDLDQVGTVALTRVEWEPVSKGLPVRCKVKYALRSSSRRGRALARLVHLDASVKAVELS</sequence>
<feature type="transmembrane region" description="Helical" evidence="1">
    <location>
        <begin position="10"/>
        <end position="27"/>
    </location>
</feature>
<feature type="transmembrane region" description="Helical" evidence="1">
    <location>
        <begin position="39"/>
        <end position="60"/>
    </location>
</feature>
<keyword evidence="1" id="KW-0812">Transmembrane</keyword>
<dbReference type="AlphaFoldDB" id="A0A8H9KPN8"/>
<proteinExistence type="predicted"/>
<organism evidence="2 3">
    <name type="scientific">Knoellia flava</name>
    <dbReference type="NCBI Taxonomy" id="913969"/>
    <lineage>
        <taxon>Bacteria</taxon>
        <taxon>Bacillati</taxon>
        <taxon>Actinomycetota</taxon>
        <taxon>Actinomycetes</taxon>
        <taxon>Micrococcales</taxon>
        <taxon>Intrasporangiaceae</taxon>
        <taxon>Knoellia</taxon>
    </lineage>
</organism>
<evidence type="ECO:0000256" key="1">
    <source>
        <dbReference type="SAM" id="Phobius"/>
    </source>
</evidence>
<comment type="caution">
    <text evidence="2">The sequence shown here is derived from an EMBL/GenBank/DDBJ whole genome shotgun (WGS) entry which is preliminary data.</text>
</comment>
<evidence type="ECO:0000313" key="2">
    <source>
        <dbReference type="EMBL" id="GGB71506.1"/>
    </source>
</evidence>
<keyword evidence="1" id="KW-1133">Transmembrane helix</keyword>
<accession>A0A8H9KPN8</accession>